<dbReference type="PANTHER" id="PTHR46292:SF2">
    <property type="entry name" value="COILED-COIL DOMAIN-CONTAINING PROTEIN 102B"/>
    <property type="match status" value="1"/>
</dbReference>
<name>A0A674IWP5_9SAUR</name>
<dbReference type="Ensembl" id="ENSTMTT00000012191.1">
    <property type="protein sequence ID" value="ENSTMTP00000011799.1"/>
    <property type="gene ID" value="ENSTMTG00000008478.1"/>
</dbReference>
<feature type="coiled-coil region" evidence="3">
    <location>
        <begin position="110"/>
        <end position="151"/>
    </location>
</feature>
<keyword evidence="6" id="KW-1185">Reference proteome</keyword>
<dbReference type="Gene3D" id="1.10.287.1490">
    <property type="match status" value="1"/>
</dbReference>
<dbReference type="Proteomes" id="UP000472274">
    <property type="component" value="Unplaced"/>
</dbReference>
<evidence type="ECO:0000259" key="4">
    <source>
        <dbReference type="Pfam" id="PF01576"/>
    </source>
</evidence>
<reference evidence="5" key="2">
    <citation type="submission" date="2025-09" db="UniProtKB">
        <authorList>
            <consortium name="Ensembl"/>
        </authorList>
    </citation>
    <scope>IDENTIFICATION</scope>
</reference>
<feature type="coiled-coil region" evidence="3">
    <location>
        <begin position="316"/>
        <end position="456"/>
    </location>
</feature>
<accession>A0A674IWP5</accession>
<proteinExistence type="predicted"/>
<evidence type="ECO:0000256" key="1">
    <source>
        <dbReference type="ARBA" id="ARBA00023054"/>
    </source>
</evidence>
<protein>
    <recommendedName>
        <fullName evidence="2">Coiled-coil domain-containing protein 102A</fullName>
    </recommendedName>
</protein>
<dbReference type="GO" id="GO:0016459">
    <property type="term" value="C:myosin complex"/>
    <property type="evidence" value="ECO:0007669"/>
    <property type="project" value="InterPro"/>
</dbReference>
<dbReference type="GeneTree" id="ENSGT00730000110960"/>
<dbReference type="Pfam" id="PF01576">
    <property type="entry name" value="Myosin_tail_1"/>
    <property type="match status" value="1"/>
</dbReference>
<feature type="domain" description="Myosin tail" evidence="4">
    <location>
        <begin position="279"/>
        <end position="461"/>
    </location>
</feature>
<dbReference type="PANTHER" id="PTHR46292">
    <property type="entry name" value="COILED-COIL DOMAIN-CONTAINING PROTEIN 102A"/>
    <property type="match status" value="1"/>
</dbReference>
<sequence>MNLDSVHKLSDKTQIFKTQQRQSYELDEGSKATGNLCNSSLPSQRLHPYSSHHPCMHISNNNDWEISEELRLRELEEVKARAAQMEKTMRWWSDCTANWREKWSKVRAERNKAREEGRQLRIKLETTMKELNALKKLNQDLLIEKEESDTEVTWKKKLNFSDMPCMTEKEYQLVCLEQKPVKDVIKNKILVVQEMHKVKGTIHLYVPKSAFLASLHKIHFSMLHGNTVHVCLSPLLKFQMHFFLEKEVEKLDSDLSQWKWKYEEMRQSKLESLKQVRWQKNKQNTTTGEQRAKQKYFFLFQLERLQSENTSEWGKREILETEKQDLERENRRLKAQVKEIQELLDKRNKLPSTNLGSDFKTAQSELLEKNKELIELQHAHHKLNKQYHDKVAELMHANKRVEQHEDEVKKLRSRMEDLKSGLNQAEDKLDDSLNQIRKLQRSLDEQTEANDNLQIQLNHLKICVHLCNW</sequence>
<dbReference type="InterPro" id="IPR002928">
    <property type="entry name" value="Myosin_tail"/>
</dbReference>
<organism evidence="5 6">
    <name type="scientific">Terrapene triunguis</name>
    <name type="common">Three-toed box turtle</name>
    <dbReference type="NCBI Taxonomy" id="2587831"/>
    <lineage>
        <taxon>Eukaryota</taxon>
        <taxon>Metazoa</taxon>
        <taxon>Chordata</taxon>
        <taxon>Craniata</taxon>
        <taxon>Vertebrata</taxon>
        <taxon>Euteleostomi</taxon>
        <taxon>Archelosauria</taxon>
        <taxon>Testudinata</taxon>
        <taxon>Testudines</taxon>
        <taxon>Cryptodira</taxon>
        <taxon>Durocryptodira</taxon>
        <taxon>Testudinoidea</taxon>
        <taxon>Emydidae</taxon>
        <taxon>Terrapene</taxon>
    </lineage>
</organism>
<evidence type="ECO:0000256" key="3">
    <source>
        <dbReference type="SAM" id="Coils"/>
    </source>
</evidence>
<evidence type="ECO:0000313" key="5">
    <source>
        <dbReference type="Ensembl" id="ENSTMTP00000011799.1"/>
    </source>
</evidence>
<keyword evidence="1 3" id="KW-0175">Coiled coil</keyword>
<dbReference type="SUPFAM" id="SSF57997">
    <property type="entry name" value="Tropomyosin"/>
    <property type="match status" value="1"/>
</dbReference>
<evidence type="ECO:0000313" key="6">
    <source>
        <dbReference type="Proteomes" id="UP000472274"/>
    </source>
</evidence>
<dbReference type="AlphaFoldDB" id="A0A674IWP5"/>
<gene>
    <name evidence="5" type="primary">CCDC102B</name>
</gene>
<reference evidence="5" key="1">
    <citation type="submission" date="2025-08" db="UniProtKB">
        <authorList>
            <consortium name="Ensembl"/>
        </authorList>
    </citation>
    <scope>IDENTIFICATION</scope>
</reference>
<evidence type="ECO:0000256" key="2">
    <source>
        <dbReference type="ARBA" id="ARBA00040149"/>
    </source>
</evidence>